<keyword evidence="1" id="KW-0812">Transmembrane</keyword>
<dbReference type="GO" id="GO:0010090">
    <property type="term" value="P:trichome morphogenesis"/>
    <property type="evidence" value="ECO:0007669"/>
    <property type="project" value="InterPro"/>
</dbReference>
<accession>A0AAP0NF43</accession>
<dbReference type="PANTHER" id="PTHR35322:SF2">
    <property type="entry name" value="PROTEIN CPR-5"/>
    <property type="match status" value="1"/>
</dbReference>
<feature type="transmembrane region" description="Helical" evidence="1">
    <location>
        <begin position="48"/>
        <end position="67"/>
    </location>
</feature>
<keyword evidence="1" id="KW-0472">Membrane</keyword>
<sequence>MASFNLGLHILSCRVQVLSRMLFGVLMILAIAYLLLQRSASSKQTMPVTSILLILGVACGFAGKLCVDTLGGSGYHWLLYWEALCLLHFFSNICPSALFLVLYGPVTVSQGAKGSVIYPYWIRRFQFYAVVLLFLPLFCGLMPFASPGEWKDHFSLLVTDFLKITDD</sequence>
<dbReference type="Proteomes" id="UP001415857">
    <property type="component" value="Unassembled WGS sequence"/>
</dbReference>
<comment type="caution">
    <text evidence="2">The sequence shown here is derived from an EMBL/GenBank/DDBJ whole genome shotgun (WGS) entry which is preliminary data.</text>
</comment>
<organism evidence="2 3">
    <name type="scientific">Liquidambar formosana</name>
    <name type="common">Formosan gum</name>
    <dbReference type="NCBI Taxonomy" id="63359"/>
    <lineage>
        <taxon>Eukaryota</taxon>
        <taxon>Viridiplantae</taxon>
        <taxon>Streptophyta</taxon>
        <taxon>Embryophyta</taxon>
        <taxon>Tracheophyta</taxon>
        <taxon>Spermatophyta</taxon>
        <taxon>Magnoliopsida</taxon>
        <taxon>eudicotyledons</taxon>
        <taxon>Gunneridae</taxon>
        <taxon>Pentapetalae</taxon>
        <taxon>Saxifragales</taxon>
        <taxon>Altingiaceae</taxon>
        <taxon>Liquidambar</taxon>
    </lineage>
</organism>
<name>A0AAP0NF43_LIQFO</name>
<dbReference type="GO" id="GO:0010150">
    <property type="term" value="P:leaf senescence"/>
    <property type="evidence" value="ECO:0007669"/>
    <property type="project" value="InterPro"/>
</dbReference>
<dbReference type="GO" id="GO:0006952">
    <property type="term" value="P:defense response"/>
    <property type="evidence" value="ECO:0007669"/>
    <property type="project" value="InterPro"/>
</dbReference>
<dbReference type="InterPro" id="IPR044708">
    <property type="entry name" value="CPR5"/>
</dbReference>
<evidence type="ECO:0000313" key="3">
    <source>
        <dbReference type="Proteomes" id="UP001415857"/>
    </source>
</evidence>
<protein>
    <submittedName>
        <fullName evidence="2">Uncharacterized protein</fullName>
    </submittedName>
</protein>
<evidence type="ECO:0000256" key="1">
    <source>
        <dbReference type="SAM" id="Phobius"/>
    </source>
</evidence>
<dbReference type="PANTHER" id="PTHR35322">
    <property type="entry name" value="PROTEIN CPR-5"/>
    <property type="match status" value="1"/>
</dbReference>
<keyword evidence="3" id="KW-1185">Reference proteome</keyword>
<evidence type="ECO:0000313" key="2">
    <source>
        <dbReference type="EMBL" id="KAK9272132.1"/>
    </source>
</evidence>
<feature type="transmembrane region" description="Helical" evidence="1">
    <location>
        <begin position="17"/>
        <end position="36"/>
    </location>
</feature>
<gene>
    <name evidence="2" type="ORF">L1049_002502</name>
</gene>
<dbReference type="EMBL" id="JBBPBK010000013">
    <property type="protein sequence ID" value="KAK9272132.1"/>
    <property type="molecule type" value="Genomic_DNA"/>
</dbReference>
<feature type="transmembrane region" description="Helical" evidence="1">
    <location>
        <begin position="125"/>
        <end position="145"/>
    </location>
</feature>
<proteinExistence type="predicted"/>
<keyword evidence="1" id="KW-1133">Transmembrane helix</keyword>
<dbReference type="AlphaFoldDB" id="A0AAP0NF43"/>
<reference evidence="2 3" key="1">
    <citation type="journal article" date="2024" name="Plant J.">
        <title>Genome sequences and population genomics reveal climatic adaptation and genomic divergence between two closely related sweetgum species.</title>
        <authorList>
            <person name="Xu W.Q."/>
            <person name="Ren C.Q."/>
            <person name="Zhang X.Y."/>
            <person name="Comes H.P."/>
            <person name="Liu X.H."/>
            <person name="Li Y.G."/>
            <person name="Kettle C.J."/>
            <person name="Jalonen R."/>
            <person name="Gaisberger H."/>
            <person name="Ma Y.Z."/>
            <person name="Qiu Y.X."/>
        </authorList>
    </citation>
    <scope>NUCLEOTIDE SEQUENCE [LARGE SCALE GENOMIC DNA]</scope>
    <source>
        <strain evidence="2">Hangzhou</strain>
    </source>
</reference>
<feature type="transmembrane region" description="Helical" evidence="1">
    <location>
        <begin position="79"/>
        <end position="104"/>
    </location>
</feature>